<name>A0ABR4KUP6_9EURO</name>
<feature type="region of interest" description="Disordered" evidence="1">
    <location>
        <begin position="1"/>
        <end position="37"/>
    </location>
</feature>
<sequence>MPPQAEQTKQSDKPKRKPVRRDPEKRRQQNLQAQKKYREKLRARLDRLEELAQTAAAARGIVTPLTVDTTSSKAAQTPVQSGSIPSSTTTSTHEPIAGHLPTYDASRISVPDSLTTNLGEYQHFTPQSYDAPSSLTIWDPPVSLQQPDLSSLGIWDTAGYVPQADHCSALTIPYPTAQILPLNGISPSLTTPESITLPSQSDSITISAPSSTSSPSHVDPSLIFRDDDRPGPRWTTSINCGCSKPHFQIHYSNPKYFAAGEFKIIKFEPTTPTANPYMNNLRIETICTITAIYQLSEHLGITEEAMCYEDAVSPFFRYDAEFADLATQTNIVSTVRGSYKKTLKPDLRPSKEQITVKHHPYIDILPFPELRKNLITRPHDYDEDEFFHDLLFGLVCWGGTGVSKHDRNVSTGFASTGTPWDVRSWEGHVWFLKKYWNLLGGEEGELPRQSEWWRSIRGEKPLEIEDLT</sequence>
<protein>
    <recommendedName>
        <fullName evidence="4">BZIP domain-containing protein</fullName>
    </recommendedName>
</protein>
<organism evidence="2 3">
    <name type="scientific">Aspergillus pseudoustus</name>
    <dbReference type="NCBI Taxonomy" id="1810923"/>
    <lineage>
        <taxon>Eukaryota</taxon>
        <taxon>Fungi</taxon>
        <taxon>Dikarya</taxon>
        <taxon>Ascomycota</taxon>
        <taxon>Pezizomycotina</taxon>
        <taxon>Eurotiomycetes</taxon>
        <taxon>Eurotiomycetidae</taxon>
        <taxon>Eurotiales</taxon>
        <taxon>Aspergillaceae</taxon>
        <taxon>Aspergillus</taxon>
        <taxon>Aspergillus subgen. Nidulantes</taxon>
    </lineage>
</organism>
<feature type="region of interest" description="Disordered" evidence="1">
    <location>
        <begin position="191"/>
        <end position="230"/>
    </location>
</feature>
<feature type="compositionally biased region" description="Low complexity" evidence="1">
    <location>
        <begin position="199"/>
        <end position="221"/>
    </location>
</feature>
<dbReference type="Proteomes" id="UP001610446">
    <property type="component" value="Unassembled WGS sequence"/>
</dbReference>
<dbReference type="PANTHER" id="PTHR38116">
    <property type="entry name" value="CHROMOSOME 7, WHOLE GENOME SHOTGUN SEQUENCE"/>
    <property type="match status" value="1"/>
</dbReference>
<proteinExistence type="predicted"/>
<gene>
    <name evidence="2" type="ORF">BJY01DRAFT_203610</name>
</gene>
<evidence type="ECO:0000256" key="1">
    <source>
        <dbReference type="SAM" id="MobiDB-lite"/>
    </source>
</evidence>
<dbReference type="EMBL" id="JBFXLU010000008">
    <property type="protein sequence ID" value="KAL2855990.1"/>
    <property type="molecule type" value="Genomic_DNA"/>
</dbReference>
<reference evidence="2 3" key="1">
    <citation type="submission" date="2024-07" db="EMBL/GenBank/DDBJ databases">
        <title>Section-level genome sequencing and comparative genomics of Aspergillus sections Usti and Cavernicolus.</title>
        <authorList>
            <consortium name="Lawrence Berkeley National Laboratory"/>
            <person name="Nybo J.L."/>
            <person name="Vesth T.C."/>
            <person name="Theobald S."/>
            <person name="Frisvad J.C."/>
            <person name="Larsen T.O."/>
            <person name="Kjaerboelling I."/>
            <person name="Rothschild-Mancinelli K."/>
            <person name="Lyhne E.K."/>
            <person name="Kogle M.E."/>
            <person name="Barry K."/>
            <person name="Clum A."/>
            <person name="Na H."/>
            <person name="Ledsgaard L."/>
            <person name="Lin J."/>
            <person name="Lipzen A."/>
            <person name="Kuo A."/>
            <person name="Riley R."/>
            <person name="Mondo S."/>
            <person name="Labutti K."/>
            <person name="Haridas S."/>
            <person name="Pangalinan J."/>
            <person name="Salamov A.A."/>
            <person name="Simmons B.A."/>
            <person name="Magnuson J.K."/>
            <person name="Chen J."/>
            <person name="Drula E."/>
            <person name="Henrissat B."/>
            <person name="Wiebenga A."/>
            <person name="Lubbers R.J."/>
            <person name="Gomes A.C."/>
            <person name="Makela M.R."/>
            <person name="Stajich J."/>
            <person name="Grigoriev I.V."/>
            <person name="Mortensen U.H."/>
            <person name="De Vries R.P."/>
            <person name="Baker S.E."/>
            <person name="Andersen M.R."/>
        </authorList>
    </citation>
    <scope>NUCLEOTIDE SEQUENCE [LARGE SCALE GENOMIC DNA]</scope>
    <source>
        <strain evidence="2 3">CBS 123904</strain>
    </source>
</reference>
<dbReference type="CDD" id="cd14688">
    <property type="entry name" value="bZIP_YAP"/>
    <property type="match status" value="1"/>
</dbReference>
<dbReference type="PANTHER" id="PTHR38116:SF5">
    <property type="entry name" value="BZIP DOMAIN-CONTAINING PROTEIN"/>
    <property type="match status" value="1"/>
</dbReference>
<feature type="compositionally biased region" description="Polar residues" evidence="1">
    <location>
        <begin position="68"/>
        <end position="85"/>
    </location>
</feature>
<feature type="region of interest" description="Disordered" evidence="1">
    <location>
        <begin position="68"/>
        <end position="104"/>
    </location>
</feature>
<comment type="caution">
    <text evidence="2">The sequence shown here is derived from an EMBL/GenBank/DDBJ whole genome shotgun (WGS) entry which is preliminary data.</text>
</comment>
<evidence type="ECO:0000313" key="2">
    <source>
        <dbReference type="EMBL" id="KAL2855990.1"/>
    </source>
</evidence>
<keyword evidence="3" id="KW-1185">Reference proteome</keyword>
<accession>A0ABR4KUP6</accession>
<evidence type="ECO:0000313" key="3">
    <source>
        <dbReference type="Proteomes" id="UP001610446"/>
    </source>
</evidence>
<evidence type="ECO:0008006" key="4">
    <source>
        <dbReference type="Google" id="ProtNLM"/>
    </source>
</evidence>
<dbReference type="InterPro" id="IPR021833">
    <property type="entry name" value="DUF3425"/>
</dbReference>
<dbReference type="Pfam" id="PF11905">
    <property type="entry name" value="DUF3425"/>
    <property type="match status" value="1"/>
</dbReference>